<evidence type="ECO:0000313" key="3">
    <source>
        <dbReference type="Proteomes" id="UP001220610"/>
    </source>
</evidence>
<dbReference type="InterPro" id="IPR011322">
    <property type="entry name" value="N-reg_PII-like_a/b"/>
</dbReference>
<dbReference type="InterPro" id="IPR018551">
    <property type="entry name" value="DUF2007"/>
</dbReference>
<sequence>MFQAVRTYDNYISANLMLQRLEEENIRAYLQDEHTVTSYPVLSNAIGGIKLMVFEEQVGRALELIAGFEQTYRQAVACPRCGSLNVHFVTQSTNPVNWLSAITSWLFGNYAVAFKQVYRCFDCGYEREDLPDRDVHQE</sequence>
<dbReference type="SUPFAM" id="SSF54913">
    <property type="entry name" value="GlnB-like"/>
    <property type="match status" value="1"/>
</dbReference>
<protein>
    <submittedName>
        <fullName evidence="2">DUF2007 domain-containing protein</fullName>
    </submittedName>
</protein>
<feature type="domain" description="DUF2007" evidence="1">
    <location>
        <begin position="5"/>
        <end position="68"/>
    </location>
</feature>
<dbReference type="Proteomes" id="UP001220610">
    <property type="component" value="Chromosome"/>
</dbReference>
<dbReference type="AlphaFoldDB" id="A0AAJ6BGN4"/>
<accession>A0AAJ6BGN4</accession>
<reference evidence="2" key="1">
    <citation type="submission" date="2023-03" db="EMBL/GenBank/DDBJ databases">
        <title>Andean soil-derived lignocellulolytic bacterial consortium as a source of novel taxa and putative plastic-active enzymes.</title>
        <authorList>
            <person name="Diaz-Garcia L."/>
            <person name="Chuvochina M."/>
            <person name="Feuerriegel G."/>
            <person name="Bunk B."/>
            <person name="Sproer C."/>
            <person name="Streit W.R."/>
            <person name="Rodriguez L.M."/>
            <person name="Overmann J."/>
            <person name="Jimenez D.J."/>
        </authorList>
    </citation>
    <scope>NUCLEOTIDE SEQUENCE</scope>
    <source>
        <strain evidence="2">MAG 7</strain>
    </source>
</reference>
<gene>
    <name evidence="2" type="ORF">P0Y53_05260</name>
</gene>
<evidence type="ECO:0000259" key="1">
    <source>
        <dbReference type="Pfam" id="PF09413"/>
    </source>
</evidence>
<evidence type="ECO:0000313" key="2">
    <source>
        <dbReference type="EMBL" id="WEK36905.1"/>
    </source>
</evidence>
<dbReference type="Gene3D" id="3.30.70.790">
    <property type="entry name" value="UreE, C-terminal domain"/>
    <property type="match status" value="1"/>
</dbReference>
<name>A0AAJ6BGN4_9BACT</name>
<proteinExistence type="predicted"/>
<organism evidence="2 3">
    <name type="scientific">Candidatus Pseudobacter hemicellulosilyticus</name>
    <dbReference type="NCBI Taxonomy" id="3121375"/>
    <lineage>
        <taxon>Bacteria</taxon>
        <taxon>Pseudomonadati</taxon>
        <taxon>Bacteroidota</taxon>
        <taxon>Chitinophagia</taxon>
        <taxon>Chitinophagales</taxon>
        <taxon>Chitinophagaceae</taxon>
        <taxon>Pseudobacter</taxon>
    </lineage>
</organism>
<dbReference type="EMBL" id="CP119311">
    <property type="protein sequence ID" value="WEK36905.1"/>
    <property type="molecule type" value="Genomic_DNA"/>
</dbReference>
<dbReference type="Pfam" id="PF09413">
    <property type="entry name" value="DUF2007"/>
    <property type="match status" value="1"/>
</dbReference>